<proteinExistence type="predicted"/>
<dbReference type="OrthoDB" id="5100997at2759"/>
<feature type="region of interest" description="Disordered" evidence="1">
    <location>
        <begin position="576"/>
        <end position="613"/>
    </location>
</feature>
<feature type="region of interest" description="Disordered" evidence="1">
    <location>
        <begin position="61"/>
        <end position="183"/>
    </location>
</feature>
<feature type="region of interest" description="Disordered" evidence="1">
    <location>
        <begin position="779"/>
        <end position="806"/>
    </location>
</feature>
<feature type="compositionally biased region" description="Basic and acidic residues" evidence="1">
    <location>
        <begin position="328"/>
        <end position="344"/>
    </location>
</feature>
<keyword evidence="2" id="KW-0732">Signal</keyword>
<reference evidence="3" key="1">
    <citation type="submission" date="2020-01" db="EMBL/GenBank/DDBJ databases">
        <title>Identification and distribution of gene clusters putatively required for synthesis of sphingolipid metabolism inhibitors in phylogenetically diverse species of the filamentous fungus Fusarium.</title>
        <authorList>
            <person name="Kim H.-S."/>
            <person name="Busman M."/>
            <person name="Brown D.W."/>
            <person name="Divon H."/>
            <person name="Uhlig S."/>
            <person name="Proctor R.H."/>
        </authorList>
    </citation>
    <scope>NUCLEOTIDE SEQUENCE</scope>
    <source>
        <strain evidence="3">NRRL 53441</strain>
    </source>
</reference>
<evidence type="ECO:0000256" key="2">
    <source>
        <dbReference type="SAM" id="SignalP"/>
    </source>
</evidence>
<dbReference type="AlphaFoldDB" id="A0A8H4K774"/>
<feature type="region of interest" description="Disordered" evidence="1">
    <location>
        <begin position="381"/>
        <end position="410"/>
    </location>
</feature>
<feature type="compositionally biased region" description="Basic and acidic residues" evidence="1">
    <location>
        <begin position="387"/>
        <end position="409"/>
    </location>
</feature>
<name>A0A8H4K774_9HYPO</name>
<feature type="compositionally biased region" description="Basic and acidic residues" evidence="1">
    <location>
        <begin position="578"/>
        <end position="592"/>
    </location>
</feature>
<feature type="compositionally biased region" description="Basic and acidic residues" evidence="1">
    <location>
        <begin position="153"/>
        <end position="162"/>
    </location>
</feature>
<feature type="signal peptide" evidence="2">
    <location>
        <begin position="1"/>
        <end position="18"/>
    </location>
</feature>
<evidence type="ECO:0000313" key="4">
    <source>
        <dbReference type="Proteomes" id="UP000605986"/>
    </source>
</evidence>
<feature type="compositionally biased region" description="Acidic residues" evidence="1">
    <location>
        <begin position="119"/>
        <end position="133"/>
    </location>
</feature>
<feature type="region of interest" description="Disordered" evidence="1">
    <location>
        <begin position="314"/>
        <end position="358"/>
    </location>
</feature>
<feature type="compositionally biased region" description="Basic residues" evidence="1">
    <location>
        <begin position="170"/>
        <end position="180"/>
    </location>
</feature>
<gene>
    <name evidence="3" type="ORF">F53441_10308</name>
</gene>
<feature type="compositionally biased region" description="Basic and acidic residues" evidence="1">
    <location>
        <begin position="64"/>
        <end position="92"/>
    </location>
</feature>
<protein>
    <submittedName>
        <fullName evidence="3">Uncharacterized protein</fullName>
    </submittedName>
</protein>
<comment type="caution">
    <text evidence="3">The sequence shown here is derived from an EMBL/GenBank/DDBJ whole genome shotgun (WGS) entry which is preliminary data.</text>
</comment>
<dbReference type="Proteomes" id="UP000605986">
    <property type="component" value="Unassembled WGS sequence"/>
</dbReference>
<accession>A0A8H4K774</accession>
<keyword evidence="4" id="KW-1185">Reference proteome</keyword>
<feature type="compositionally biased region" description="Acidic residues" evidence="1">
    <location>
        <begin position="93"/>
        <end position="102"/>
    </location>
</feature>
<feature type="region of interest" description="Disordered" evidence="1">
    <location>
        <begin position="471"/>
        <end position="558"/>
    </location>
</feature>
<dbReference type="EMBL" id="JAADJG010000485">
    <property type="protein sequence ID" value="KAF4446002.1"/>
    <property type="molecule type" value="Genomic_DNA"/>
</dbReference>
<organism evidence="3 4">
    <name type="scientific">Fusarium austroafricanum</name>
    <dbReference type="NCBI Taxonomy" id="2364996"/>
    <lineage>
        <taxon>Eukaryota</taxon>
        <taxon>Fungi</taxon>
        <taxon>Dikarya</taxon>
        <taxon>Ascomycota</taxon>
        <taxon>Pezizomycotina</taxon>
        <taxon>Sordariomycetes</taxon>
        <taxon>Hypocreomycetidae</taxon>
        <taxon>Hypocreales</taxon>
        <taxon>Nectriaceae</taxon>
        <taxon>Fusarium</taxon>
        <taxon>Fusarium concolor species complex</taxon>
    </lineage>
</organism>
<feature type="region of interest" description="Disordered" evidence="1">
    <location>
        <begin position="1017"/>
        <end position="1047"/>
    </location>
</feature>
<feature type="chain" id="PRO_5034661062" evidence="2">
    <location>
        <begin position="19"/>
        <end position="1090"/>
    </location>
</feature>
<feature type="region of interest" description="Disordered" evidence="1">
    <location>
        <begin position="236"/>
        <end position="285"/>
    </location>
</feature>
<evidence type="ECO:0000256" key="1">
    <source>
        <dbReference type="SAM" id="MobiDB-lite"/>
    </source>
</evidence>
<feature type="compositionally biased region" description="Basic and acidic residues" evidence="1">
    <location>
        <begin position="783"/>
        <end position="806"/>
    </location>
</feature>
<sequence>MRLTNTALVALQASMTLALIIPNEEIKKDLSKQSDKISELSEPFNKDYHGYEKTTKVTTYKFFPPKDGKHHLGEKYHENDRENDRSQGVKDKDDEDSSDEVNEYNHGYKHKHKAKEEHKEEEEEDDDDDDDEDKPPRILSLLPKEATPSGQAHAEKKNDTQKTESNNVHKTIHRHGKHPKRSIDINIHAPTVNVYPDSDDQHGDYGKKIIDIHHGPIHKHQDGHKYDDKKNHAKLTQDKHSNHGSKKDHDKHNESTHRDKELKHSDAHDTSHHEDHHDNHHDCHQGCHHDYHHNNDHKDHHDNLKKILGLVKEHQSNPKPTHGHKESKHSEHQHEDEDKHDGSTHGHHSHNKPTYGLKETDHAEYPHAADLKHLRLPKDWHQNSGKDCSHHESNEDHHSDHELNKDLPSHHKPIYRHKEHFEHKHDDGSKHIKLTQDHHAHHKPSYWFKKVSHPESFKEPEHHDDYQKYEHNHEDDKLHKDHSSHGEPTYRYKEHSKYQHDDDKKHIKYTTKEHSLHDEPANRDEESKDHASDHKFQHHDDMKSHRDHHSHHESPYQHNEFEHSEYLHIPATNVGQEGHAEHDDHRSDDRLHLKQGHGSSHMKRTNKFDPNAPLPRLKTLHLLNIEALQPQDRKRIALGLPLDEETRKAFGEFEQWSCTPELITKLNAMYAAIVDDPKYKPFIDYINTKRKMIGGTGKDRMKRSAPRISSEALAKIDHMEPNLRRLAAEQLDFHPSLTNEFESCGKLTPKMIEKLNKEYARVYNNPKYMKIIAKFNSKSKRSGTKDRKEKKSVKENNTKREKEWAPKKLTKAQRIKIGDLPETYRSQAASALDFPKDLAEQFTRMRIYRGKLLDRINKEYARCQKDPKYADFLKKLDKYAKHKRSTTSTPELTDQQLKKLGLMSEDERKEVVKEFDLDETLAREFINAKDTKRRELTDSLVKKLNEAHSHKSGNLEEIKKNIRENNSKDLNLGEALEKESVNAKELTVSLLEKLRHAVEVAIEHLKGRKTLEKLFESTEKKQKHDNKKAEAKKLDKRTSDDKLQGKLEESKKNGWCNEFIGELETTWDKSEAEAKIENKVEQKVEEKKSG</sequence>
<evidence type="ECO:0000313" key="3">
    <source>
        <dbReference type="EMBL" id="KAF4446002.1"/>
    </source>
</evidence>